<comment type="caution">
    <text evidence="2">The sequence shown here is derived from an EMBL/GenBank/DDBJ whole genome shotgun (WGS) entry which is preliminary data.</text>
</comment>
<gene>
    <name evidence="2" type="ORF">PND83_02505</name>
    <name evidence="3" type="ORF">PNE06_10195</name>
</gene>
<protein>
    <submittedName>
        <fullName evidence="2">DUF5320 domain-containing protein</fullName>
    </submittedName>
</protein>
<name>A0AAW6BYK0_FLAPL</name>
<evidence type="ECO:0000256" key="1">
    <source>
        <dbReference type="SAM" id="Coils"/>
    </source>
</evidence>
<keyword evidence="1" id="KW-0175">Coiled coil</keyword>
<sequence length="229" mass="25976">MPRGVKNIKNTVAETMEANPVADTVGQSQPTETELLRQQNEALAKQLEAMQKQIEAMQKNPGSTVVMAKPEETVELTYIAAVSPTNVLSLGDYGYLNGVGGYVEVPRKEFGGKFMTPEIRGLLNQRRLIVLNGLNEDERRRYNVDYKDGELLDMQMFDRLLDVGLERLKELFSKLCVEHKRMVATHFISSYQRGDNRISREKVEPLNDLSKSEDPKGMFRPILESLNKV</sequence>
<dbReference type="Proteomes" id="UP001211006">
    <property type="component" value="Unassembled WGS sequence"/>
</dbReference>
<organism evidence="2 4">
    <name type="scientific">Flavonifractor plautii</name>
    <name type="common">Fusobacterium plautii</name>
    <dbReference type="NCBI Taxonomy" id="292800"/>
    <lineage>
        <taxon>Bacteria</taxon>
        <taxon>Bacillati</taxon>
        <taxon>Bacillota</taxon>
        <taxon>Clostridia</taxon>
        <taxon>Eubacteriales</taxon>
        <taxon>Oscillospiraceae</taxon>
        <taxon>Flavonifractor</taxon>
    </lineage>
</organism>
<dbReference type="Proteomes" id="UP001211173">
    <property type="component" value="Unassembled WGS sequence"/>
</dbReference>
<dbReference type="EMBL" id="JAQLWV010000013">
    <property type="protein sequence ID" value="MDB7933440.1"/>
    <property type="molecule type" value="Genomic_DNA"/>
</dbReference>
<reference evidence="2" key="1">
    <citation type="submission" date="2023-01" db="EMBL/GenBank/DDBJ databases">
        <title>Human gut microbiome strain richness.</title>
        <authorList>
            <person name="Chen-Liaw A."/>
        </authorList>
    </citation>
    <scope>NUCLEOTIDE SEQUENCE</scope>
    <source>
        <strain evidence="3">1001287st1_F4_1001285I_161205</strain>
        <strain evidence="2">2225st1_A6_2225SCRN_200828</strain>
    </source>
</reference>
<dbReference type="RefSeq" id="WP_195384021.1">
    <property type="nucleotide sequence ID" value="NZ_BAABXT010000001.1"/>
</dbReference>
<evidence type="ECO:0000313" key="3">
    <source>
        <dbReference type="EMBL" id="MDB7933440.1"/>
    </source>
</evidence>
<accession>A0AAW6BYK0</accession>
<evidence type="ECO:0000313" key="4">
    <source>
        <dbReference type="Proteomes" id="UP001211006"/>
    </source>
</evidence>
<dbReference type="AlphaFoldDB" id="A0AAW6BYK0"/>
<feature type="coiled-coil region" evidence="1">
    <location>
        <begin position="33"/>
        <end position="60"/>
    </location>
</feature>
<evidence type="ECO:0000313" key="2">
    <source>
        <dbReference type="EMBL" id="MDB7904842.1"/>
    </source>
</evidence>
<dbReference type="EMBL" id="JAQLWO010000002">
    <property type="protein sequence ID" value="MDB7904842.1"/>
    <property type="molecule type" value="Genomic_DNA"/>
</dbReference>
<proteinExistence type="predicted"/>